<dbReference type="RefSeq" id="WP_113977998.1">
    <property type="nucleotide sequence ID" value="NZ_QMEY01000001.1"/>
</dbReference>
<dbReference type="OrthoDB" id="3689934at2"/>
<dbReference type="Proteomes" id="UP000253303">
    <property type="component" value="Unassembled WGS sequence"/>
</dbReference>
<evidence type="ECO:0000313" key="1">
    <source>
        <dbReference type="EMBL" id="RBQ21445.1"/>
    </source>
</evidence>
<protein>
    <submittedName>
        <fullName evidence="1">Uncharacterized protein</fullName>
    </submittedName>
</protein>
<evidence type="ECO:0000313" key="2">
    <source>
        <dbReference type="Proteomes" id="UP000253303"/>
    </source>
</evidence>
<dbReference type="AlphaFoldDB" id="A0A366M5G8"/>
<sequence length="207" mass="22576">MADLVTWQGDPVPYLTRWTGETAVGGEPRHTRGGLLAYPIPEPEDWAYGVLWRRLRQAPGVGRPEFRAVHTGRQLACLRDGRCQICGDLARTADRRVPWLFSVAEADRLRQSQDAWTATPPTCRACTPPGATVFSAAGAVPVAVLGDIYARSGHRTDEDATVLLGETATLPDVLGKRLIVEITDLRVEPSGLPPQRIPAQRPSPDPQ</sequence>
<keyword evidence="2" id="KW-1185">Reference proteome</keyword>
<organism evidence="1 2">
    <name type="scientific">Spongiactinospora rosea</name>
    <dbReference type="NCBI Taxonomy" id="2248750"/>
    <lineage>
        <taxon>Bacteria</taxon>
        <taxon>Bacillati</taxon>
        <taxon>Actinomycetota</taxon>
        <taxon>Actinomycetes</taxon>
        <taxon>Streptosporangiales</taxon>
        <taxon>Streptosporangiaceae</taxon>
        <taxon>Spongiactinospora</taxon>
    </lineage>
</organism>
<reference evidence="1 2" key="1">
    <citation type="submission" date="2018-06" db="EMBL/GenBank/DDBJ databases">
        <title>Sphaerisporangium craniellae sp. nov., isolated from a marine sponge in the South China Sea.</title>
        <authorList>
            <person name="Li L."/>
        </authorList>
    </citation>
    <scope>NUCLEOTIDE SEQUENCE [LARGE SCALE GENOMIC DNA]</scope>
    <source>
        <strain evidence="1 2">LHW63015</strain>
    </source>
</reference>
<name>A0A366M5G8_9ACTN</name>
<dbReference type="EMBL" id="QMEY01000001">
    <property type="protein sequence ID" value="RBQ21445.1"/>
    <property type="molecule type" value="Genomic_DNA"/>
</dbReference>
<proteinExistence type="predicted"/>
<accession>A0A366M5G8</accession>
<comment type="caution">
    <text evidence="1">The sequence shown here is derived from an EMBL/GenBank/DDBJ whole genome shotgun (WGS) entry which is preliminary data.</text>
</comment>
<gene>
    <name evidence="1" type="ORF">DP939_01645</name>
</gene>